<reference evidence="10" key="1">
    <citation type="submission" date="2025-08" db="UniProtKB">
        <authorList>
            <consortium name="RefSeq"/>
        </authorList>
    </citation>
    <scope>IDENTIFICATION</scope>
    <source>
        <tissue evidence="10">Whole Larva</tissue>
    </source>
</reference>
<evidence type="ECO:0000256" key="5">
    <source>
        <dbReference type="ARBA" id="ARBA00022927"/>
    </source>
</evidence>
<keyword evidence="6" id="KW-0333">Golgi apparatus</keyword>
<evidence type="ECO:0000313" key="10">
    <source>
        <dbReference type="RefSeq" id="XP_017783413.1"/>
    </source>
</evidence>
<evidence type="ECO:0000256" key="3">
    <source>
        <dbReference type="ARBA" id="ARBA00020984"/>
    </source>
</evidence>
<name>A0ABM1N9B3_NICVS</name>
<keyword evidence="9" id="KW-1185">Reference proteome</keyword>
<dbReference type="InterPro" id="IPR019335">
    <property type="entry name" value="COG7"/>
</dbReference>
<dbReference type="Proteomes" id="UP000695000">
    <property type="component" value="Unplaced"/>
</dbReference>
<dbReference type="RefSeq" id="XP_017783413.1">
    <property type="nucleotide sequence ID" value="XM_017927924.1"/>
</dbReference>
<accession>A0ABM1N9B3</accession>
<evidence type="ECO:0000256" key="8">
    <source>
        <dbReference type="ARBA" id="ARBA00031345"/>
    </source>
</evidence>
<dbReference type="PANTHER" id="PTHR21443:SF0">
    <property type="entry name" value="CONSERVED OLIGOMERIC GOLGI COMPLEX SUBUNIT 7"/>
    <property type="match status" value="1"/>
</dbReference>
<dbReference type="PANTHER" id="PTHR21443">
    <property type="entry name" value="CONSERVED OLIGOMERIC GOLGI COMPLEX COMPONENT 7"/>
    <property type="match status" value="1"/>
</dbReference>
<proteinExistence type="inferred from homology"/>
<keyword evidence="5" id="KW-0653">Protein transport</keyword>
<dbReference type="Pfam" id="PF10191">
    <property type="entry name" value="COG7"/>
    <property type="match status" value="2"/>
</dbReference>
<evidence type="ECO:0000256" key="6">
    <source>
        <dbReference type="ARBA" id="ARBA00023034"/>
    </source>
</evidence>
<comment type="subcellular location">
    <subcellularLocation>
        <location evidence="1">Golgi apparatus membrane</location>
        <topology evidence="1">Peripheral membrane protein</topology>
    </subcellularLocation>
</comment>
<evidence type="ECO:0000256" key="1">
    <source>
        <dbReference type="ARBA" id="ARBA00004395"/>
    </source>
</evidence>
<keyword evidence="7" id="KW-0472">Membrane</keyword>
<evidence type="ECO:0000313" key="9">
    <source>
        <dbReference type="Proteomes" id="UP000695000"/>
    </source>
</evidence>
<protein>
    <recommendedName>
        <fullName evidence="3">Conserved oligomeric Golgi complex subunit 7</fullName>
    </recommendedName>
    <alternativeName>
        <fullName evidence="8">Component of oligomeric Golgi complex 7</fullName>
    </alternativeName>
</protein>
<organism evidence="9 10">
    <name type="scientific">Nicrophorus vespilloides</name>
    <name type="common">Boreal carrion beetle</name>
    <dbReference type="NCBI Taxonomy" id="110193"/>
    <lineage>
        <taxon>Eukaryota</taxon>
        <taxon>Metazoa</taxon>
        <taxon>Ecdysozoa</taxon>
        <taxon>Arthropoda</taxon>
        <taxon>Hexapoda</taxon>
        <taxon>Insecta</taxon>
        <taxon>Pterygota</taxon>
        <taxon>Neoptera</taxon>
        <taxon>Endopterygota</taxon>
        <taxon>Coleoptera</taxon>
        <taxon>Polyphaga</taxon>
        <taxon>Staphyliniformia</taxon>
        <taxon>Silphidae</taxon>
        <taxon>Nicrophorinae</taxon>
        <taxon>Nicrophorus</taxon>
    </lineage>
</organism>
<sequence length="722" mass="82589">MDISSFSDENFDTKGWINKILSAPVAQEKEENHLMFLVMKLQLYVQEINNALEETSQQVLTLMPKIARDTKNLQLEAVTLKEKMVTVHREIVKIEEDTGNSMSSIEKLDSIKEKLLEAKQGLHESDNWMVLVNDLEEVFDSKNVEAISAKLLSMQQSLKLLINVGDYEERKLQLDGLKNRLEAIVSPAIVLAFTTNQSEQAAFYANIFDSIGRTGQLLKYYHKCQKDVLLKKWRNQLELEQDEGAVQWIHNYFDILISNWHNQYKWFNKVFPNESAAETLIDIYVDVLVDMEPSFKECMDTALKEISDKLQFLQEIKDVIKQFANNILNIIQNLVNPDKYFPLMKAIYSPLVIYFSKYSSYESAHLTEKLTAMSCMKEELSETIQALGLSIPALIDLAVEAKKRCREITEDCGHCGLLVALRSFFVGYANQFRVALRQIDRSKGKHEDWNTFQLCLSLLQNAGEVLNNLQIYEKDLTKDIIDLNRGDMEFKNLLLDEEQRKEFESLVKCVTEGTQLSLLDHIVGEFTKLCSDIHHTTYQVVSAPIFVQLDVVQNGKIWNQFTDSSLSDLPEYSLSPQEYITQIGQYLMTLPQHLEPFLFRENPSLNCALKAADAEYSNSDEEGEGAMANIFLSIVARGTCQGYSDRILSIFELNQPASRQLAHDINYLGNVLEDLNLLLTENLNQLMALLRLPSDQYQSQSTGYSARYVAAVRQMRHITSSG</sequence>
<gene>
    <name evidence="10" type="primary">LOC108567443</name>
</gene>
<dbReference type="GeneID" id="108567443"/>
<evidence type="ECO:0000256" key="4">
    <source>
        <dbReference type="ARBA" id="ARBA00022448"/>
    </source>
</evidence>
<comment type="similarity">
    <text evidence="2">Belongs to the COG7 family.</text>
</comment>
<evidence type="ECO:0000256" key="7">
    <source>
        <dbReference type="ARBA" id="ARBA00023136"/>
    </source>
</evidence>
<evidence type="ECO:0000256" key="2">
    <source>
        <dbReference type="ARBA" id="ARBA00005831"/>
    </source>
</evidence>
<keyword evidence="4" id="KW-0813">Transport</keyword>